<dbReference type="Proteomes" id="UP000218505">
    <property type="component" value="Chromosome"/>
</dbReference>
<evidence type="ECO:0000313" key="7">
    <source>
        <dbReference type="Proteomes" id="UP000218505"/>
    </source>
</evidence>
<dbReference type="RefSeq" id="WP_096494244.1">
    <property type="nucleotide sequence ID" value="NZ_CP023445.1"/>
</dbReference>
<dbReference type="GO" id="GO:0031177">
    <property type="term" value="F:phosphopantetheine binding"/>
    <property type="evidence" value="ECO:0007669"/>
    <property type="project" value="InterPro"/>
</dbReference>
<dbReference type="InterPro" id="IPR009081">
    <property type="entry name" value="PP-bd_ACP"/>
</dbReference>
<dbReference type="CDD" id="cd08953">
    <property type="entry name" value="KR_2_SDR_x"/>
    <property type="match status" value="1"/>
</dbReference>
<dbReference type="Gene3D" id="3.40.50.12780">
    <property type="entry name" value="N-terminal domain of ligase-like"/>
    <property type="match status" value="1"/>
</dbReference>
<evidence type="ECO:0000259" key="5">
    <source>
        <dbReference type="PROSITE" id="PS50075"/>
    </source>
</evidence>
<dbReference type="InterPro" id="IPR000873">
    <property type="entry name" value="AMP-dep_synth/lig_dom"/>
</dbReference>
<accession>A0A290Z6U3</accession>
<dbReference type="InterPro" id="IPR042099">
    <property type="entry name" value="ANL_N_sf"/>
</dbReference>
<dbReference type="Gene3D" id="3.40.50.720">
    <property type="entry name" value="NAD(P)-binding Rossmann-like Domain"/>
    <property type="match status" value="1"/>
</dbReference>
<dbReference type="Gene3D" id="3.30.300.30">
    <property type="match status" value="1"/>
</dbReference>
<dbReference type="InterPro" id="IPR057326">
    <property type="entry name" value="KR_dom"/>
</dbReference>
<reference evidence="6" key="1">
    <citation type="submission" date="2017-09" db="EMBL/GenBank/DDBJ databases">
        <title>Complete Genome Sequence of ansamitocin-producing Bacterium Actinosynnema pretiosum X47.</title>
        <authorList>
            <person name="Cao G."/>
            <person name="Zong G."/>
            <person name="Zhong C."/>
            <person name="Fu J."/>
        </authorList>
    </citation>
    <scope>NUCLEOTIDE SEQUENCE [LARGE SCALE GENOMIC DNA]</scope>
    <source>
        <strain evidence="6">X47</strain>
    </source>
</reference>
<dbReference type="PANTHER" id="PTHR22754:SF32">
    <property type="entry name" value="DISCO-INTERACTING PROTEIN 2"/>
    <property type="match status" value="1"/>
</dbReference>
<comment type="similarity">
    <text evidence="1">Belongs to the ATP-dependent AMP-binding enzyme family.</text>
</comment>
<dbReference type="InterPro" id="IPR036736">
    <property type="entry name" value="ACP-like_sf"/>
</dbReference>
<dbReference type="SMART" id="SM00822">
    <property type="entry name" value="PKS_KR"/>
    <property type="match status" value="1"/>
</dbReference>
<dbReference type="PROSITE" id="PS00012">
    <property type="entry name" value="PHOSPHOPANTETHEINE"/>
    <property type="match status" value="1"/>
</dbReference>
<feature type="compositionally biased region" description="Pro residues" evidence="4">
    <location>
        <begin position="41"/>
        <end position="55"/>
    </location>
</feature>
<protein>
    <submittedName>
        <fullName evidence="6">Peptide synthetase</fullName>
    </submittedName>
</protein>
<dbReference type="InterPro" id="IPR013968">
    <property type="entry name" value="PKS_KR"/>
</dbReference>
<gene>
    <name evidence="6" type="ORF">CNX65_17030</name>
</gene>
<dbReference type="SUPFAM" id="SSF47336">
    <property type="entry name" value="ACP-like"/>
    <property type="match status" value="1"/>
</dbReference>
<name>A0A290Z6U3_9PSEU</name>
<feature type="region of interest" description="Disordered" evidence="4">
    <location>
        <begin position="28"/>
        <end position="76"/>
    </location>
</feature>
<dbReference type="Pfam" id="PF00550">
    <property type="entry name" value="PP-binding"/>
    <property type="match status" value="1"/>
</dbReference>
<evidence type="ECO:0000256" key="4">
    <source>
        <dbReference type="SAM" id="MobiDB-lite"/>
    </source>
</evidence>
<dbReference type="Pfam" id="PF08659">
    <property type="entry name" value="KR"/>
    <property type="match status" value="1"/>
</dbReference>
<dbReference type="Pfam" id="PF00501">
    <property type="entry name" value="AMP-binding"/>
    <property type="match status" value="1"/>
</dbReference>
<dbReference type="Gene3D" id="1.10.1200.10">
    <property type="entry name" value="ACP-like"/>
    <property type="match status" value="1"/>
</dbReference>
<dbReference type="SUPFAM" id="SSF56801">
    <property type="entry name" value="Acetyl-CoA synthetase-like"/>
    <property type="match status" value="1"/>
</dbReference>
<dbReference type="AlphaFoldDB" id="A0A290Z6U3"/>
<dbReference type="KEGG" id="apre:CNX65_17030"/>
<proteinExistence type="inferred from homology"/>
<dbReference type="PANTHER" id="PTHR22754">
    <property type="entry name" value="DISCO-INTERACTING PROTEIN 2 DIP2 -RELATED"/>
    <property type="match status" value="1"/>
</dbReference>
<evidence type="ECO:0000256" key="2">
    <source>
        <dbReference type="ARBA" id="ARBA00022450"/>
    </source>
</evidence>
<dbReference type="InterPro" id="IPR036291">
    <property type="entry name" value="NAD(P)-bd_dom_sf"/>
</dbReference>
<evidence type="ECO:0000313" key="6">
    <source>
        <dbReference type="EMBL" id="ATE54771.1"/>
    </source>
</evidence>
<dbReference type="InterPro" id="IPR045851">
    <property type="entry name" value="AMP-bd_C_sf"/>
</dbReference>
<feature type="region of interest" description="Disordered" evidence="4">
    <location>
        <begin position="1137"/>
        <end position="1170"/>
    </location>
</feature>
<dbReference type="InterPro" id="IPR006162">
    <property type="entry name" value="Ppantetheine_attach_site"/>
</dbReference>
<sequence>MTPPSVDPALLADLAAAALAQGAREAVAVVRSTTGTVPESGPAPAPATEPAPPAPARDRPSSLVDGGPPHLPDGAPTTLQQALRQAADLAPDKGTTFLRGGVEASRQTYPELLAEAQRVLAGLRAAGLRPGDAALFQFEDNRDYLTAFWGCVLGGFVPTPVAVAASYAEHSATTRRLRNAWLLLERPVVLTGRGTARALEGVRELWGEPDVRVLVVQDLLEHEPDAHWHPTGPDSPVVHLLTSGSTGVPKCVQHTNSTVAARTWAAARACGYGPDEVTVNWMPLDHVAIVMHNVRDVFLRCDHVNARVEDFLADPLAWLDWLDRYRATDTWAPNFAFAMVNDALAEERAAGRGWDLSRLRSITNAAEPVVAATSHRFLELLAPHGLPADAVRPGWGMSETCSVVTYATQSRDDRAAGVVVVSQATLGADTRTTDPGAPDALVFSEAGPPVPGVAVRVVDPGGAVLPEDALGELQVRGTALMTGYRANPEANRDSHDADGWFRTGDLAFVHGGSVVIAGRAKDQIVIRGVNHVAHEIESVVERVDGVRLTFAAAAGVREPGEGSDRLVVFFVPERWEEEALARTAGAVREALVREVGPAPDLVVPVTAAEFPKTGSGKIQRGALVEALRAGRFADRTAGPERDERPEDWLFGRRWRPVADDATAPRGVDGPVVVLAGERAWRDLAPAFRDVTTVVVPRPASGEAADHVRRAVAEATRRHGAPAALVLAWSLHDDLPASPVRAAVELSAALTAATPLLVLTSGAVRARAGDRVDLGVCGLPGLVRTAVSEGHRVRQVDLPADPARWAVAARRELAGGAGADVLAVRGGERLRAVLRPVRRADLHERPPVAPGGRYLVTGGLGGIAHHLGTYLVAAYGVRLLLIGRSAPTGERADRLAELSALGDVVYREADVADRAALAGAVAEAERRWGAPLDGVLHLAGADPSDQWEHLERHTAAEETEAGFARLHRAKVDGTLALAEVLEDRPDAALVLFGSVNGEFGGHSFGAYAAANTFLVGFADHWRHERGRDARCLAWSMWTDAGLNRGRPTAPVRRSGFRPVRGEEGLASFLAAMALDEPYVLIGLDRASQRVLAELEPRSLRPQEVLLAYAADADLEPGGGLDALITASPVPVRLHRVPALPTDARGGPDREQLLQDTAPRPRRAPTEPPRTPLEERMALVWAEVLNRPTPGRDDTFFDLGGNSLRAARLLSRLSADLPVPLTLDQLYRNPTIAALAAVIEPVG</sequence>
<keyword evidence="3" id="KW-0597">Phosphoprotein</keyword>
<feature type="domain" description="Carrier" evidence="5">
    <location>
        <begin position="1166"/>
        <end position="1241"/>
    </location>
</feature>
<dbReference type="PROSITE" id="PS50075">
    <property type="entry name" value="CARRIER"/>
    <property type="match status" value="1"/>
</dbReference>
<dbReference type="SUPFAM" id="SSF51735">
    <property type="entry name" value="NAD(P)-binding Rossmann-fold domains"/>
    <property type="match status" value="2"/>
</dbReference>
<dbReference type="EMBL" id="CP023445">
    <property type="protein sequence ID" value="ATE54771.1"/>
    <property type="molecule type" value="Genomic_DNA"/>
</dbReference>
<evidence type="ECO:0000256" key="1">
    <source>
        <dbReference type="ARBA" id="ARBA00006432"/>
    </source>
</evidence>
<evidence type="ECO:0000256" key="3">
    <source>
        <dbReference type="ARBA" id="ARBA00022553"/>
    </source>
</evidence>
<dbReference type="SMART" id="SM00823">
    <property type="entry name" value="PKS_PP"/>
    <property type="match status" value="1"/>
</dbReference>
<organism evidence="6 7">
    <name type="scientific">Actinosynnema pretiosum</name>
    <dbReference type="NCBI Taxonomy" id="42197"/>
    <lineage>
        <taxon>Bacteria</taxon>
        <taxon>Bacillati</taxon>
        <taxon>Actinomycetota</taxon>
        <taxon>Actinomycetes</taxon>
        <taxon>Pseudonocardiales</taxon>
        <taxon>Pseudonocardiaceae</taxon>
        <taxon>Actinosynnema</taxon>
    </lineage>
</organism>
<dbReference type="InterPro" id="IPR020806">
    <property type="entry name" value="PKS_PP-bd"/>
</dbReference>
<keyword evidence="2" id="KW-0596">Phosphopantetheine</keyword>
<keyword evidence="7" id="KW-1185">Reference proteome</keyword>